<evidence type="ECO:0000256" key="2">
    <source>
        <dbReference type="ARBA" id="ARBA00010400"/>
    </source>
</evidence>
<keyword evidence="4" id="KW-0732">Signal</keyword>
<sequence>MIPTQILVCYITVLAGTAILASFGNVSSATILDQSKVTSINAVRPIETAQINSNRFLRRRKNYEDEDAVEEERSGLESIAAKLEKSLLPSIRKVAHMDSGRAALTLQQMGISFDNRMLIQAFLKLSKEDRKAVMLLIK</sequence>
<proteinExistence type="inferred from homology"/>
<comment type="subcellular location">
    <subcellularLocation>
        <location evidence="1 5">Secreted</location>
    </subcellularLocation>
</comment>
<keyword evidence="7" id="KW-1185">Reference proteome</keyword>
<evidence type="ECO:0000256" key="4">
    <source>
        <dbReference type="ARBA" id="ARBA00022729"/>
    </source>
</evidence>
<evidence type="ECO:0000256" key="5">
    <source>
        <dbReference type="RuleBase" id="RU367124"/>
    </source>
</evidence>
<comment type="caution">
    <text evidence="6">The sequence shown here is derived from an EMBL/GenBank/DDBJ whole genome shotgun (WGS) entry which is preliminary data.</text>
</comment>
<dbReference type="Proteomes" id="UP001259832">
    <property type="component" value="Unassembled WGS sequence"/>
</dbReference>
<accession>A0AAD9GPF8</accession>
<dbReference type="Pfam" id="PF16810">
    <property type="entry name" value="RXLR"/>
    <property type="match status" value="1"/>
</dbReference>
<comment type="domain">
    <text evidence="5">The RxLR-dEER motif acts to carry the protein into the host cell cytoplasm through binding to cell surface phosphatidylinositol-3-phosphate.</text>
</comment>
<comment type="similarity">
    <text evidence="2 5">Belongs to the RxLR effector family.</text>
</comment>
<dbReference type="EMBL" id="JASMQC010000010">
    <property type="protein sequence ID" value="KAK1942317.1"/>
    <property type="molecule type" value="Genomic_DNA"/>
</dbReference>
<evidence type="ECO:0000256" key="3">
    <source>
        <dbReference type="ARBA" id="ARBA00022525"/>
    </source>
</evidence>
<evidence type="ECO:0000313" key="6">
    <source>
        <dbReference type="EMBL" id="KAK1942317.1"/>
    </source>
</evidence>
<keyword evidence="3 5" id="KW-0964">Secreted</keyword>
<evidence type="ECO:0000313" key="7">
    <source>
        <dbReference type="Proteomes" id="UP001259832"/>
    </source>
</evidence>
<comment type="function">
    <text evidence="5">Effector that suppresses plant defense responses during pathogen infection.</text>
</comment>
<evidence type="ECO:0000256" key="1">
    <source>
        <dbReference type="ARBA" id="ARBA00004613"/>
    </source>
</evidence>
<reference evidence="6" key="1">
    <citation type="submission" date="2023-08" db="EMBL/GenBank/DDBJ databases">
        <title>Reference Genome Resource for the Citrus Pathogen Phytophthora citrophthora.</title>
        <authorList>
            <person name="Moller H."/>
            <person name="Coetzee B."/>
            <person name="Rose L.J."/>
            <person name="Van Niekerk J.M."/>
        </authorList>
    </citation>
    <scope>NUCLEOTIDE SEQUENCE</scope>
    <source>
        <strain evidence="6">STE-U-9442</strain>
    </source>
</reference>
<organism evidence="6 7">
    <name type="scientific">Phytophthora citrophthora</name>
    <dbReference type="NCBI Taxonomy" id="4793"/>
    <lineage>
        <taxon>Eukaryota</taxon>
        <taxon>Sar</taxon>
        <taxon>Stramenopiles</taxon>
        <taxon>Oomycota</taxon>
        <taxon>Peronosporomycetes</taxon>
        <taxon>Peronosporales</taxon>
        <taxon>Peronosporaceae</taxon>
        <taxon>Phytophthora</taxon>
    </lineage>
</organism>
<name>A0AAD9GPF8_9STRA</name>
<protein>
    <recommendedName>
        <fullName evidence="5">RxLR effector protein</fullName>
    </recommendedName>
</protein>
<dbReference type="AlphaFoldDB" id="A0AAD9GPF8"/>
<dbReference type="InterPro" id="IPR031825">
    <property type="entry name" value="RXLR"/>
</dbReference>
<gene>
    <name evidence="6" type="ORF">P3T76_006639</name>
</gene>